<comment type="caution">
    <text evidence="3">The sequence shown here is derived from an EMBL/GenBank/DDBJ whole genome shotgun (WGS) entry which is preliminary data.</text>
</comment>
<evidence type="ECO:0000256" key="1">
    <source>
        <dbReference type="SAM" id="SignalP"/>
    </source>
</evidence>
<dbReference type="InterPro" id="IPR015168">
    <property type="entry name" value="SsuA/THI5"/>
</dbReference>
<dbReference type="SUPFAM" id="SSF53850">
    <property type="entry name" value="Periplasmic binding protein-like II"/>
    <property type="match status" value="1"/>
</dbReference>
<dbReference type="PROSITE" id="PS51318">
    <property type="entry name" value="TAT"/>
    <property type="match status" value="1"/>
</dbReference>
<feature type="chain" id="PRO_5042517489" evidence="1">
    <location>
        <begin position="21"/>
        <end position="363"/>
    </location>
</feature>
<organism evidence="3 4">
    <name type="scientific">Pseudomonas oryzihabitans</name>
    <dbReference type="NCBI Taxonomy" id="47885"/>
    <lineage>
        <taxon>Bacteria</taxon>
        <taxon>Pseudomonadati</taxon>
        <taxon>Pseudomonadota</taxon>
        <taxon>Gammaproteobacteria</taxon>
        <taxon>Pseudomonadales</taxon>
        <taxon>Pseudomonadaceae</taxon>
        <taxon>Pseudomonas</taxon>
    </lineage>
</organism>
<dbReference type="InterPro" id="IPR006311">
    <property type="entry name" value="TAT_signal"/>
</dbReference>
<gene>
    <name evidence="3" type="ORF">QE440_004060</name>
</gene>
<dbReference type="EMBL" id="JAVJAF010000001">
    <property type="protein sequence ID" value="MDR6236319.1"/>
    <property type="molecule type" value="Genomic_DNA"/>
</dbReference>
<dbReference type="RefSeq" id="WP_309761302.1">
    <property type="nucleotide sequence ID" value="NZ_JAVJAF010000001.1"/>
</dbReference>
<sequence length="363" mass="38905">MTIHTLNRRRLLGLAGTATAAALFGRLGYADDASDLHAGHAGHSGAAVAAASPVDFLQDTARWALPEPRKVRLAVNLNAVCLAPVTVADTQGIFKQHNLDVEFVNFGNSTEVLLESMATGKADAAVGMALRWLKALEQGFDVQLTGGTHGGCLRLLAREGGPGDLAALKGATIGVTDMAAADKNFFAMMLKRHGVDPSRDITWRVYPVDLLGPALDKGEIQAASGSDPMMYRVKQRPGIVELSNNLTDDYANLSCCVIGVSGTLVRQEKPVAAAISHAILQAHAWAAQHPEAVAERFLPLTVNSSREELLAILREHTHAHYSVGEAFVKEIAVYARDLKQIEVLRPRTDPLEFAESIHADVFA</sequence>
<feature type="signal peptide" evidence="1">
    <location>
        <begin position="1"/>
        <end position="20"/>
    </location>
</feature>
<name>A0AAJ2BTS8_9PSED</name>
<accession>A0AAJ2BTS8</accession>
<dbReference type="PANTHER" id="PTHR30024">
    <property type="entry name" value="ALIPHATIC SULFONATES-BINDING PROTEIN-RELATED"/>
    <property type="match status" value="1"/>
</dbReference>
<dbReference type="Gene3D" id="3.40.190.10">
    <property type="entry name" value="Periplasmic binding protein-like II"/>
    <property type="match status" value="2"/>
</dbReference>
<feature type="domain" description="SsuA/THI5-like" evidence="2">
    <location>
        <begin position="83"/>
        <end position="292"/>
    </location>
</feature>
<keyword evidence="1" id="KW-0732">Signal</keyword>
<reference evidence="3" key="1">
    <citation type="submission" date="2023-08" db="EMBL/GenBank/DDBJ databases">
        <title>Functional and genomic diversity of the sorghum phyllosphere microbiome.</title>
        <authorList>
            <person name="Shade A."/>
        </authorList>
    </citation>
    <scope>NUCLEOTIDE SEQUENCE</scope>
    <source>
        <strain evidence="3">SORGH_AS_0201</strain>
    </source>
</reference>
<proteinExistence type="predicted"/>
<evidence type="ECO:0000259" key="2">
    <source>
        <dbReference type="Pfam" id="PF09084"/>
    </source>
</evidence>
<dbReference type="AlphaFoldDB" id="A0AAJ2BTS8"/>
<dbReference type="PANTHER" id="PTHR30024:SF21">
    <property type="entry name" value="ABC TRANSPORTER SUBSTRATE-BINDING PROTEIN"/>
    <property type="match status" value="1"/>
</dbReference>
<dbReference type="Proteomes" id="UP001268036">
    <property type="component" value="Unassembled WGS sequence"/>
</dbReference>
<evidence type="ECO:0000313" key="4">
    <source>
        <dbReference type="Proteomes" id="UP001268036"/>
    </source>
</evidence>
<protein>
    <submittedName>
        <fullName evidence="3">NitT/TauT family transport system substrate-binding protein</fullName>
    </submittedName>
</protein>
<dbReference type="Pfam" id="PF09084">
    <property type="entry name" value="NMT1"/>
    <property type="match status" value="1"/>
</dbReference>
<evidence type="ECO:0000313" key="3">
    <source>
        <dbReference type="EMBL" id="MDR6236319.1"/>
    </source>
</evidence>